<organism evidence="2 3">
    <name type="scientific">Micromonospora echinofusca</name>
    <dbReference type="NCBI Taxonomy" id="47858"/>
    <lineage>
        <taxon>Bacteria</taxon>
        <taxon>Bacillati</taxon>
        <taxon>Actinomycetota</taxon>
        <taxon>Actinomycetes</taxon>
        <taxon>Micromonosporales</taxon>
        <taxon>Micromonosporaceae</taxon>
        <taxon>Micromonospora</taxon>
    </lineage>
</organism>
<protein>
    <submittedName>
        <fullName evidence="2">Uncharacterized protein</fullName>
    </submittedName>
</protein>
<proteinExistence type="predicted"/>
<dbReference type="Proteomes" id="UP000823521">
    <property type="component" value="Unassembled WGS sequence"/>
</dbReference>
<dbReference type="EMBL" id="WVUH01000255">
    <property type="protein sequence ID" value="MBO4209038.1"/>
    <property type="molecule type" value="Genomic_DNA"/>
</dbReference>
<name>A0ABS3VX88_MICEH</name>
<keyword evidence="3" id="KW-1185">Reference proteome</keyword>
<evidence type="ECO:0000256" key="1">
    <source>
        <dbReference type="SAM" id="MobiDB-lite"/>
    </source>
</evidence>
<evidence type="ECO:0000313" key="2">
    <source>
        <dbReference type="EMBL" id="MBO4209038.1"/>
    </source>
</evidence>
<feature type="region of interest" description="Disordered" evidence="1">
    <location>
        <begin position="360"/>
        <end position="384"/>
    </location>
</feature>
<gene>
    <name evidence="2" type="ORF">GSF22_23995</name>
</gene>
<reference evidence="2 3" key="1">
    <citation type="submission" date="2019-12" db="EMBL/GenBank/DDBJ databases">
        <title>Whole genome sequencing of endophytic Actinobacterium Micromonospora sp. MPMI6T.</title>
        <authorList>
            <person name="Evv R."/>
            <person name="Podile A.R."/>
        </authorList>
    </citation>
    <scope>NUCLEOTIDE SEQUENCE [LARGE SCALE GENOMIC DNA]</scope>
    <source>
        <strain evidence="2 3">MPMI6</strain>
    </source>
</reference>
<accession>A0ABS3VX88</accession>
<dbReference type="RefSeq" id="WP_208816015.1">
    <property type="nucleotide sequence ID" value="NZ_WVUH01000255.1"/>
</dbReference>
<evidence type="ECO:0000313" key="3">
    <source>
        <dbReference type="Proteomes" id="UP000823521"/>
    </source>
</evidence>
<comment type="caution">
    <text evidence="2">The sequence shown here is derived from an EMBL/GenBank/DDBJ whole genome shotgun (WGS) entry which is preliminary data.</text>
</comment>
<sequence>MTTPIRAENSLDRAAGIHDMLLRLAGRLPDDLLTGARTLLAEWALDDLARMLVATAAAEQMSLHPRDIELLAGLLSQAGGDTGPATTLTRLEYDPLPPFVFQPVTPEQADAIRQRGATVPAALDLTTQVPPSVDPVDLAAIDTVAAHDGVLGLWRTWRSPADGASWPPPRRIYLVEVVDPADRPQLAHDLQRSLTAAGEMAPQVEVSALGETPPYYQRAARGSGALLWAHQPAPVIEHASVFDIVDPVRGAMFAPEHPKVTDPAIRDALLRYLDSGFPLMHTTATIHDVVDTSRGAVVPLNFRTDGIWIWSDVVSYYLREHHLRPDDELVAHAEQHGWVMPQLDGVAIFRALAKLQEPPEDEPVWRFQDEPAGAGHVRGPGDDN</sequence>